<organism evidence="3 4">
    <name type="scientific">Candidatus Nitrosymbiomonas proteolyticus</name>
    <dbReference type="NCBI Taxonomy" id="2608984"/>
    <lineage>
        <taxon>Bacteria</taxon>
        <taxon>Bacillati</taxon>
        <taxon>Armatimonadota</taxon>
        <taxon>Armatimonadota incertae sedis</taxon>
        <taxon>Candidatus Nitrosymbiomonas</taxon>
    </lineage>
</organism>
<dbReference type="PANTHER" id="PTHR35580">
    <property type="entry name" value="CELL SURFACE GLYCOPROTEIN (S-LAYER PROTEIN)-LIKE PROTEIN"/>
    <property type="match status" value="1"/>
</dbReference>
<accession>A0A809SEV5</accession>
<dbReference type="KEGG" id="npy:NPRO_18490"/>
<feature type="domain" description="DUF7948" evidence="2">
    <location>
        <begin position="67"/>
        <end position="281"/>
    </location>
</feature>
<dbReference type="EMBL" id="AP021858">
    <property type="protein sequence ID" value="BBO24254.1"/>
    <property type="molecule type" value="Genomic_DNA"/>
</dbReference>
<gene>
    <name evidence="3" type="ORF">NPRO_18490</name>
</gene>
<feature type="chain" id="PRO_5035318333" description="DUF7948 domain-containing protein" evidence="1">
    <location>
        <begin position="30"/>
        <end position="1453"/>
    </location>
</feature>
<dbReference type="Proteomes" id="UP000662873">
    <property type="component" value="Chromosome"/>
</dbReference>
<protein>
    <recommendedName>
        <fullName evidence="2">DUF7948 domain-containing protein</fullName>
    </recommendedName>
</protein>
<dbReference type="Pfam" id="PF25778">
    <property type="entry name" value="DUF7948"/>
    <property type="match status" value="1"/>
</dbReference>
<sequence>MIASNNKRFRRRLGLAAVFIGSCAVVATAALGLSQGNQQGGVSLGRPDQGGSGIPGVNTSYTYQRRFIENKGQWDGRAQMMARARGMNLWVTETGVYYDLMRKRAEFPAGMQPAYRKRALPKIYRHGHILKLEFVGGTPAMVQGWGEELGQLNWLTGGRTEALVAKVFTESRLRGVFPGVDMRLYWDNLDPRYDFQVLPGADPNAISLRLAGADMIRLKSPTNLSVGTSVGDLDFDGLYAYQEINGNQVPVSVSYEIRGGNTFGFRVGDYDRTKPLIIDPVVYSTLLGGTGSSDFATGVKVDRFNSAYVCGYATADTFPTTIGAYDEEMIGIDGFVSKVLPDGSDLEYSTYIGGDGTDACFAIDLDFNLNAYITGQTDSDNMGIGPTAAQPARTPADELAGFTADDHTDAFVLKVLPDGTGIDWGTYIGGERFDVGFAIAVGPANNVHVVGNAQSENLFPLVNAVQGAIMGDGDAFITKISPDGTTFVYSTYMGGTDAIIPDDPNVGDPPDDPMNPYDNTNTHLDDDQGIGVAVDGDGSAYILGQTAYNDIIKVPGSFDTVVNGWDAFVYKFTPDGTGFVYGTMIGGNNTEQPTGIAVDSTNNAYVTGGTTSFNFPRTTGVFDSTYNLGTDCFITKINRPGTGLSYSTFLGTLGGTLPQAIAVDDLGFAHVTGQVAQNTTSNQWLPVTANADDGTYNGPTQNGGDAFLLVMNPTGTGLLYCGYWGGSINDSGTAIAVDSARNSYIVGFTQSTIDQNIPFPTTPGAFKEAFPFDCLPSPCPDAFVSKIKTRIPYAIQSIVIDPNSVIGGESTTATVTISGPASTSDVLVSISNDNASVVSHPSTIVITPGTNSATFTINTDSQVQATHVVKITATVEGDSKFATLTVAPWLQSLTLSNATVVGGNPVGARVNLNKAAPAGGITVNLNSTIPAVAQVPATLVVPEGDVTAVFDVLTSGVSVDVNVDISASYNGLTNTKTLKVIPAKLIALSFSPTRVTGGTPTTGTVQLDGFAPAGGRTVSLTSSNPAVQVPATVFVVEQTSSVSFLATTSVVPANTSSTITATLGVDQASAVVDVLYADLIQLAIVPASVLGGNPTTGFLQLDVPAAADGVTVALSSSNPAVASVPATVTIPAGSTNESFPITTVFVPVDTNVTITATRGSTVLNANLEVRRIRFNVTLNPTSVFGGQSSTGTVTLDEAAPQGGITFNLSSNNPAATVPTTLTVDGGNTSANFGVTTTAVAVTTLATISAEVASIIESAVLTVNPAVPSSLTINPNVVNGGDSTTGTVTLTGPAGPGGVVVSLSSNNPAAIPPATVTVTAGQLSRSFTITTTAVAVDTVVTITASVGATNVNAQMTIIAARLTGIVFVPSKVRGGQTTQMTITLNAAAPPGGAVVTLQSSNPFVAAIPASVTVPAGATSRTVTVVTFRVSRTLGTLVTATYGSSSVFTILTATR</sequence>
<dbReference type="PANTHER" id="PTHR35580:SF1">
    <property type="entry name" value="PHYTASE-LIKE DOMAIN-CONTAINING PROTEIN"/>
    <property type="match status" value="1"/>
</dbReference>
<evidence type="ECO:0000313" key="4">
    <source>
        <dbReference type="Proteomes" id="UP000662873"/>
    </source>
</evidence>
<feature type="signal peptide" evidence="1">
    <location>
        <begin position="1"/>
        <end position="29"/>
    </location>
</feature>
<evidence type="ECO:0000259" key="2">
    <source>
        <dbReference type="Pfam" id="PF25778"/>
    </source>
</evidence>
<dbReference type="InterPro" id="IPR010620">
    <property type="entry name" value="SBBP_repeat"/>
</dbReference>
<dbReference type="PROSITE" id="PS51257">
    <property type="entry name" value="PROKAR_LIPOPROTEIN"/>
    <property type="match status" value="1"/>
</dbReference>
<evidence type="ECO:0000256" key="1">
    <source>
        <dbReference type="SAM" id="SignalP"/>
    </source>
</evidence>
<dbReference type="InterPro" id="IPR057708">
    <property type="entry name" value="DUF7948"/>
</dbReference>
<reference evidence="3" key="1">
    <citation type="journal article" name="DNA Res.">
        <title>The physiological potential of anammox bacteria as revealed by their core genome structure.</title>
        <authorList>
            <person name="Okubo T."/>
            <person name="Toyoda A."/>
            <person name="Fukuhara K."/>
            <person name="Uchiyama I."/>
            <person name="Harigaya Y."/>
            <person name="Kuroiwa M."/>
            <person name="Suzuki T."/>
            <person name="Murakami Y."/>
            <person name="Suwa Y."/>
            <person name="Takami H."/>
        </authorList>
    </citation>
    <scope>NUCLEOTIDE SEQUENCE</scope>
    <source>
        <strain evidence="3">317325-2</strain>
    </source>
</reference>
<dbReference type="Pfam" id="PF06739">
    <property type="entry name" value="SBBP"/>
    <property type="match status" value="3"/>
</dbReference>
<dbReference type="InterPro" id="IPR052918">
    <property type="entry name" value="Motility_Chemotaxis_Reg"/>
</dbReference>
<evidence type="ECO:0000313" key="3">
    <source>
        <dbReference type="EMBL" id="BBO24254.1"/>
    </source>
</evidence>
<proteinExistence type="predicted"/>
<keyword evidence="1" id="KW-0732">Signal</keyword>
<name>A0A809SEV5_9BACT</name>